<dbReference type="OrthoDB" id="681046at2"/>
<dbReference type="RefSeq" id="WP_072945173.1">
    <property type="nucleotide sequence ID" value="NZ_FQWO01000011.1"/>
</dbReference>
<proteinExistence type="predicted"/>
<reference evidence="8" key="1">
    <citation type="submission" date="2016-11" db="EMBL/GenBank/DDBJ databases">
        <authorList>
            <person name="Jaros S."/>
            <person name="Januszkiewicz K."/>
            <person name="Wedrychowicz H."/>
        </authorList>
    </citation>
    <scope>NUCLEOTIDE SEQUENCE [LARGE SCALE GENOMIC DNA]</scope>
    <source>
        <strain evidence="8">DSM 19729</strain>
    </source>
</reference>
<feature type="transmembrane region" description="Helical" evidence="6">
    <location>
        <begin position="7"/>
        <end position="27"/>
    </location>
</feature>
<comment type="subcellular location">
    <subcellularLocation>
        <location evidence="1">Cell membrane</location>
        <topology evidence="1">Multi-pass membrane protein</topology>
    </subcellularLocation>
</comment>
<keyword evidence="2" id="KW-1003">Cell membrane</keyword>
<evidence type="ECO:0000256" key="3">
    <source>
        <dbReference type="ARBA" id="ARBA00022692"/>
    </source>
</evidence>
<evidence type="ECO:0000256" key="5">
    <source>
        <dbReference type="ARBA" id="ARBA00023136"/>
    </source>
</evidence>
<dbReference type="EMBL" id="FQWO01000011">
    <property type="protein sequence ID" value="SHH33517.1"/>
    <property type="molecule type" value="Genomic_DNA"/>
</dbReference>
<keyword evidence="3 6" id="KW-0812">Transmembrane</keyword>
<evidence type="ECO:0000256" key="4">
    <source>
        <dbReference type="ARBA" id="ARBA00022989"/>
    </source>
</evidence>
<evidence type="ECO:0000313" key="8">
    <source>
        <dbReference type="EMBL" id="SHH33517.1"/>
    </source>
</evidence>
<reference evidence="7 10" key="3">
    <citation type="submission" date="2018-03" db="EMBL/GenBank/DDBJ databases">
        <title>Genomic Encyclopedia of Archaeal and Bacterial Type Strains, Phase II (KMG-II): from individual species to whole genera.</title>
        <authorList>
            <person name="Goeker M."/>
        </authorList>
    </citation>
    <scope>NUCLEOTIDE SEQUENCE [LARGE SCALE GENOMIC DNA]</scope>
    <source>
        <strain evidence="7 10">DSM 17797</strain>
    </source>
</reference>
<dbReference type="STRING" id="280093.SAMN05443373_11163"/>
<evidence type="ECO:0000313" key="7">
    <source>
        <dbReference type="EMBL" id="PRZ21210.1"/>
    </source>
</evidence>
<dbReference type="Pfam" id="PF03626">
    <property type="entry name" value="COX4_pro"/>
    <property type="match status" value="1"/>
</dbReference>
<feature type="transmembrane region" description="Helical" evidence="6">
    <location>
        <begin position="33"/>
        <end position="52"/>
    </location>
</feature>
<dbReference type="Proteomes" id="UP000237771">
    <property type="component" value="Unassembled WGS sequence"/>
</dbReference>
<evidence type="ECO:0000256" key="2">
    <source>
        <dbReference type="ARBA" id="ARBA00022475"/>
    </source>
</evidence>
<dbReference type="AlphaFoldDB" id="A0A1M5S4J9"/>
<keyword evidence="4 6" id="KW-1133">Transmembrane helix</keyword>
<keyword evidence="10" id="KW-1185">Reference proteome</keyword>
<feature type="transmembrane region" description="Helical" evidence="6">
    <location>
        <begin position="59"/>
        <end position="79"/>
    </location>
</feature>
<gene>
    <name evidence="7" type="ORF">BC624_10963</name>
    <name evidence="8" type="ORF">SAMN05443373_11163</name>
</gene>
<name>A0A1M5S4J9_9FLAO</name>
<dbReference type="EMBL" id="PVUB01000009">
    <property type="protein sequence ID" value="PRZ21210.1"/>
    <property type="molecule type" value="Genomic_DNA"/>
</dbReference>
<reference evidence="9" key="2">
    <citation type="submission" date="2016-11" db="EMBL/GenBank/DDBJ databases">
        <authorList>
            <person name="Varghese N."/>
            <person name="Submissions S."/>
        </authorList>
    </citation>
    <scope>NUCLEOTIDE SEQUENCE [LARGE SCALE GENOMIC DNA]</scope>
    <source>
        <strain evidence="9">DSM 19729</strain>
    </source>
</reference>
<evidence type="ECO:0000313" key="9">
    <source>
        <dbReference type="Proteomes" id="UP000184384"/>
    </source>
</evidence>
<evidence type="ECO:0000256" key="1">
    <source>
        <dbReference type="ARBA" id="ARBA00004651"/>
    </source>
</evidence>
<organism evidence="8 9">
    <name type="scientific">Flavobacterium granuli</name>
    <dbReference type="NCBI Taxonomy" id="280093"/>
    <lineage>
        <taxon>Bacteria</taxon>
        <taxon>Pseudomonadati</taxon>
        <taxon>Bacteroidota</taxon>
        <taxon>Flavobacteriia</taxon>
        <taxon>Flavobacteriales</taxon>
        <taxon>Flavobacteriaceae</taxon>
        <taxon>Flavobacterium</taxon>
    </lineage>
</organism>
<dbReference type="InterPro" id="IPR005171">
    <property type="entry name" value="Cyt_c_oxidase_su4_prok"/>
</dbReference>
<sequence>MKKSLLYSYGFLIFLTLITALVSNSIIMSTFAVSLIMLFSAVKFLLVAFQFMELKKANSFWKMSLSLILGLMILLIIFIV</sequence>
<dbReference type="GO" id="GO:0005886">
    <property type="term" value="C:plasma membrane"/>
    <property type="evidence" value="ECO:0007669"/>
    <property type="project" value="UniProtKB-SubCell"/>
</dbReference>
<protein>
    <submittedName>
        <fullName evidence="7 8">Cytochrome C oxidase subunit IV</fullName>
    </submittedName>
</protein>
<evidence type="ECO:0000313" key="10">
    <source>
        <dbReference type="Proteomes" id="UP000237771"/>
    </source>
</evidence>
<keyword evidence="5 6" id="KW-0472">Membrane</keyword>
<evidence type="ECO:0000256" key="6">
    <source>
        <dbReference type="SAM" id="Phobius"/>
    </source>
</evidence>
<dbReference type="Proteomes" id="UP000184384">
    <property type="component" value="Unassembled WGS sequence"/>
</dbReference>
<accession>A0A1M5S4J9</accession>